<reference evidence="2" key="1">
    <citation type="submission" date="2016-09" db="EMBL/GenBank/DDBJ databases">
        <authorList>
            <person name="Wan X."/>
            <person name="Hou S."/>
        </authorList>
    </citation>
    <scope>NUCLEOTIDE SEQUENCE [LARGE SCALE GENOMIC DNA]</scope>
    <source>
        <strain evidence="2">KH87</strain>
    </source>
</reference>
<protein>
    <submittedName>
        <fullName evidence="1">Uncharacterized protein</fullName>
    </submittedName>
</protein>
<keyword evidence="2" id="KW-1185">Reference proteome</keyword>
<evidence type="ECO:0000313" key="1">
    <source>
        <dbReference type="EMBL" id="OEY70017.1"/>
    </source>
</evidence>
<dbReference type="EMBL" id="MKEK01000001">
    <property type="protein sequence ID" value="OEY70017.1"/>
    <property type="molecule type" value="Genomic_DNA"/>
</dbReference>
<accession>A0A1E7Q7B5</accession>
<name>A0A1E7Q7B5_9GAMM</name>
<comment type="caution">
    <text evidence="1">The sequence shown here is derived from an EMBL/GenBank/DDBJ whole genome shotgun (WGS) entry which is preliminary data.</text>
</comment>
<evidence type="ECO:0000313" key="2">
    <source>
        <dbReference type="Proteomes" id="UP000242258"/>
    </source>
</evidence>
<dbReference type="Proteomes" id="UP000242258">
    <property type="component" value="Unassembled WGS sequence"/>
</dbReference>
<organism evidence="1 2">
    <name type="scientific">Rheinheimera salexigens</name>
    <dbReference type="NCBI Taxonomy" id="1628148"/>
    <lineage>
        <taxon>Bacteria</taxon>
        <taxon>Pseudomonadati</taxon>
        <taxon>Pseudomonadota</taxon>
        <taxon>Gammaproteobacteria</taxon>
        <taxon>Chromatiales</taxon>
        <taxon>Chromatiaceae</taxon>
        <taxon>Rheinheimera</taxon>
    </lineage>
</organism>
<dbReference type="RefSeq" id="WP_070049586.1">
    <property type="nucleotide sequence ID" value="NZ_CBCSDO010000007.1"/>
</dbReference>
<sequence length="86" mass="10006">MSNSKEYEEGFLSIKYSNPYKIGTQAFNDFERGWVQRLKRNLPVELTLKADEPIYSQKSREGKASVLPIESDKRTFKSLLKKYGLN</sequence>
<proteinExistence type="predicted"/>
<dbReference type="OrthoDB" id="8912764at2"/>
<gene>
    <name evidence="1" type="ORF">BI198_10900</name>
</gene>
<dbReference type="AlphaFoldDB" id="A0A1E7Q7B5"/>
<dbReference type="STRING" id="1628148.BI198_10900"/>